<organism evidence="1 2">
    <name type="scientific">Cellulophaga fucicola</name>
    <dbReference type="NCBI Taxonomy" id="76595"/>
    <lineage>
        <taxon>Bacteria</taxon>
        <taxon>Pseudomonadati</taxon>
        <taxon>Bacteroidota</taxon>
        <taxon>Flavobacteriia</taxon>
        <taxon>Flavobacteriales</taxon>
        <taxon>Flavobacteriaceae</taxon>
        <taxon>Cellulophaga</taxon>
    </lineage>
</organism>
<evidence type="ECO:0000313" key="2">
    <source>
        <dbReference type="Proteomes" id="UP000183257"/>
    </source>
</evidence>
<keyword evidence="2" id="KW-1185">Reference proteome</keyword>
<dbReference type="InterPro" id="IPR036116">
    <property type="entry name" value="FN3_sf"/>
</dbReference>
<dbReference type="Proteomes" id="UP000183257">
    <property type="component" value="Unassembled WGS sequence"/>
</dbReference>
<dbReference type="AlphaFoldDB" id="A0A1K1N420"/>
<evidence type="ECO:0008006" key="3">
    <source>
        <dbReference type="Google" id="ProtNLM"/>
    </source>
</evidence>
<dbReference type="Gene3D" id="2.60.40.10">
    <property type="entry name" value="Immunoglobulins"/>
    <property type="match status" value="2"/>
</dbReference>
<evidence type="ECO:0000313" key="1">
    <source>
        <dbReference type="EMBL" id="SFW30087.1"/>
    </source>
</evidence>
<gene>
    <name evidence="1" type="ORF">SAMN05660313_01154</name>
</gene>
<dbReference type="RefSeq" id="WP_072302790.1">
    <property type="nucleotide sequence ID" value="NZ_FPIY01000001.1"/>
</dbReference>
<accession>A0A1K1N420</accession>
<name>A0A1K1N420_9FLAO</name>
<dbReference type="EMBL" id="FPIY01000001">
    <property type="protein sequence ID" value="SFW30087.1"/>
    <property type="molecule type" value="Genomic_DNA"/>
</dbReference>
<dbReference type="InterPro" id="IPR013783">
    <property type="entry name" value="Ig-like_fold"/>
</dbReference>
<proteinExistence type="predicted"/>
<dbReference type="SUPFAM" id="SSF49265">
    <property type="entry name" value="Fibronectin type III"/>
    <property type="match status" value="1"/>
</dbReference>
<dbReference type="STRING" id="76595.SAMN05660313_01154"/>
<reference evidence="2" key="1">
    <citation type="submission" date="2016-11" db="EMBL/GenBank/DDBJ databases">
        <authorList>
            <person name="Varghese N."/>
            <person name="Submissions S."/>
        </authorList>
    </citation>
    <scope>NUCLEOTIDE SEQUENCE [LARGE SCALE GENOMIC DNA]</scope>
    <source>
        <strain evidence="2">DSM 24786</strain>
    </source>
</reference>
<sequence>MQTRYLKIYEFIIAIILTSCGGGGDDSPTEPEIFIPTASELSLPANDEVCLTGVSVNDSQATVAFSWQAATNVDSYNVEVKNLTSGQVNTFASATEATNITLNKGEPYSWQVISTSSSTTETAESAIWKFYLAGDGVVNYAPFMAEALVPAVGTTVTATSSKVTLSWQGADVDNDIKNYEVFFGTATPPTTSLGVTTDTFLEVDVTANTIYYWRVKTTDEEANCSISEIFEFKVN</sequence>
<protein>
    <recommendedName>
        <fullName evidence="3">Fibronectin type-III domain-containing protein</fullName>
    </recommendedName>
</protein>
<dbReference type="OrthoDB" id="789771at2"/>